<dbReference type="GO" id="GO:0016747">
    <property type="term" value="F:acyltransferase activity, transferring groups other than amino-acyl groups"/>
    <property type="evidence" value="ECO:0007669"/>
    <property type="project" value="InterPro"/>
</dbReference>
<keyword evidence="4 8" id="KW-0812">Transmembrane</keyword>
<feature type="transmembrane region" description="Helical" evidence="8">
    <location>
        <begin position="173"/>
        <end position="189"/>
    </location>
</feature>
<feature type="transmembrane region" description="Helical" evidence="8">
    <location>
        <begin position="79"/>
        <end position="98"/>
    </location>
</feature>
<keyword evidence="3" id="KW-0808">Transferase</keyword>
<dbReference type="PANTHER" id="PTHR23028:SF53">
    <property type="entry name" value="ACYL_TRANSF_3 DOMAIN-CONTAINING PROTEIN"/>
    <property type="match status" value="1"/>
</dbReference>
<protein>
    <submittedName>
        <fullName evidence="11">Peptidoglycan/LPS O-acetylase OafA/YrhL</fullName>
    </submittedName>
</protein>
<dbReference type="Pfam" id="PF01757">
    <property type="entry name" value="Acyl_transf_3"/>
    <property type="match status" value="1"/>
</dbReference>
<dbReference type="AlphaFoldDB" id="A0A542EHZ6"/>
<keyword evidence="5 8" id="KW-1133">Transmembrane helix</keyword>
<feature type="transmembrane region" description="Helical" evidence="8">
    <location>
        <begin position="150"/>
        <end position="166"/>
    </location>
</feature>
<name>A0A542EHZ6_9MICO</name>
<keyword evidence="7" id="KW-0012">Acyltransferase</keyword>
<dbReference type="SUPFAM" id="SSF52266">
    <property type="entry name" value="SGNH hydrolase"/>
    <property type="match status" value="1"/>
</dbReference>
<comment type="subcellular location">
    <subcellularLocation>
        <location evidence="1">Cell membrane</location>
        <topology evidence="1">Multi-pass membrane protein</topology>
    </subcellularLocation>
</comment>
<feature type="transmembrane region" description="Helical" evidence="8">
    <location>
        <begin position="262"/>
        <end position="281"/>
    </location>
</feature>
<dbReference type="Pfam" id="PF19040">
    <property type="entry name" value="SGNH"/>
    <property type="match status" value="1"/>
</dbReference>
<dbReference type="InterPro" id="IPR050879">
    <property type="entry name" value="Acyltransferase_3"/>
</dbReference>
<sequence length="637" mass="70209">MAKHKSLPYRPALDGLRGVAVAAVVVFHLNKSALPGGWLGVDLFFVLSGFLITSLLLTEHNRWGRISLGGFWASRARRLLPSLVLMLLAVLTASAFLAEHGRRPAIGGDVLAAFFYVANWRFLLGDEQYFATIAMPSPVRHTWSLSIEEQFYFVFPLLLAALLVVVRRRVQLAVVLGVLATASALWMSVKYVPGVDPSRVYYGTDTRIFELLIGAAAGALLGAHEFAERTRWRVDGMIERLAWPAIALFVSSFFLVDENSPFVFRGGLALLCLIAVVPIVAASARTRNSFQRLLGWEPLRGLGLISYSLYLWHWPVIVFLNAEIVANPWARALAQVTLSLGLAYATWRFVEQPIRRGGFRALVPGRPATSRAVTIATVPLLLAGPFLVRLTPAPAATVRNVDLAVGTYVPLEERAVVTLIGNSIPESLKTGFDAAEYPDIEAKEVTSIGCDPFVSNRWRDGAVQPPSSECRGWKDGGWVRALGEQRPALTLFFVPQTTTGDWGDAGRKIEFGTPAYDRWLAGELTTLHRRVTSAKGGRFVVMNLACHRQTDFGFDPTIKNVNDDRRVQHVNRVVAVWAKQAGVPVIDQYKALCTGGYHGSVNGVPLYKDTLHFTPESARIMWSWLVPQLQTALQSRG</sequence>
<feature type="transmembrane region" description="Helical" evidence="8">
    <location>
        <begin position="302"/>
        <end position="322"/>
    </location>
</feature>
<evidence type="ECO:0000259" key="9">
    <source>
        <dbReference type="Pfam" id="PF01757"/>
    </source>
</evidence>
<feature type="domain" description="Acyltransferase 3" evidence="9">
    <location>
        <begin position="11"/>
        <end position="347"/>
    </location>
</feature>
<keyword evidence="12" id="KW-1185">Reference proteome</keyword>
<gene>
    <name evidence="11" type="ORF">FB459_2474</name>
</gene>
<evidence type="ECO:0000256" key="8">
    <source>
        <dbReference type="SAM" id="Phobius"/>
    </source>
</evidence>
<dbReference type="GO" id="GO:0005886">
    <property type="term" value="C:plasma membrane"/>
    <property type="evidence" value="ECO:0007669"/>
    <property type="project" value="UniProtKB-SubCell"/>
</dbReference>
<evidence type="ECO:0000256" key="3">
    <source>
        <dbReference type="ARBA" id="ARBA00022679"/>
    </source>
</evidence>
<dbReference type="InterPro" id="IPR036514">
    <property type="entry name" value="SGNH_hydro_sf"/>
</dbReference>
<feature type="transmembrane region" description="Helical" evidence="8">
    <location>
        <begin position="328"/>
        <end position="347"/>
    </location>
</feature>
<evidence type="ECO:0000259" key="10">
    <source>
        <dbReference type="Pfam" id="PF19040"/>
    </source>
</evidence>
<evidence type="ECO:0000256" key="7">
    <source>
        <dbReference type="ARBA" id="ARBA00023315"/>
    </source>
</evidence>
<dbReference type="InterPro" id="IPR002656">
    <property type="entry name" value="Acyl_transf_3_dom"/>
</dbReference>
<dbReference type="Proteomes" id="UP000320806">
    <property type="component" value="Unassembled WGS sequence"/>
</dbReference>
<evidence type="ECO:0000256" key="5">
    <source>
        <dbReference type="ARBA" id="ARBA00022989"/>
    </source>
</evidence>
<keyword evidence="2" id="KW-1003">Cell membrane</keyword>
<feature type="transmembrane region" description="Helical" evidence="8">
    <location>
        <begin position="238"/>
        <end position="256"/>
    </location>
</feature>
<dbReference type="InterPro" id="IPR043968">
    <property type="entry name" value="SGNH"/>
</dbReference>
<feature type="domain" description="SGNH" evidence="10">
    <location>
        <begin position="417"/>
        <end position="621"/>
    </location>
</feature>
<dbReference type="RefSeq" id="WP_141928683.1">
    <property type="nucleotide sequence ID" value="NZ_BAABCI010000006.1"/>
</dbReference>
<dbReference type="Gene3D" id="3.40.50.1110">
    <property type="entry name" value="SGNH hydrolase"/>
    <property type="match status" value="1"/>
</dbReference>
<reference evidence="11 12" key="1">
    <citation type="submission" date="2019-06" db="EMBL/GenBank/DDBJ databases">
        <title>Sequencing the genomes of 1000 actinobacteria strains.</title>
        <authorList>
            <person name="Klenk H.-P."/>
        </authorList>
    </citation>
    <scope>NUCLEOTIDE SEQUENCE [LARGE SCALE GENOMIC DNA]</scope>
    <source>
        <strain evidence="11 12">DSM 19828</strain>
    </source>
</reference>
<evidence type="ECO:0000256" key="1">
    <source>
        <dbReference type="ARBA" id="ARBA00004651"/>
    </source>
</evidence>
<dbReference type="OrthoDB" id="3404679at2"/>
<comment type="caution">
    <text evidence="11">The sequence shown here is derived from an EMBL/GenBank/DDBJ whole genome shotgun (WGS) entry which is preliminary data.</text>
</comment>
<evidence type="ECO:0000313" key="11">
    <source>
        <dbReference type="EMBL" id="TQJ14958.1"/>
    </source>
</evidence>
<evidence type="ECO:0000256" key="4">
    <source>
        <dbReference type="ARBA" id="ARBA00022692"/>
    </source>
</evidence>
<organism evidence="11 12">
    <name type="scientific">Yimella lutea</name>
    <dbReference type="NCBI Taxonomy" id="587872"/>
    <lineage>
        <taxon>Bacteria</taxon>
        <taxon>Bacillati</taxon>
        <taxon>Actinomycetota</taxon>
        <taxon>Actinomycetes</taxon>
        <taxon>Micrococcales</taxon>
        <taxon>Dermacoccaceae</taxon>
        <taxon>Yimella</taxon>
    </lineage>
</organism>
<accession>A0A542EHZ6</accession>
<dbReference type="PANTHER" id="PTHR23028">
    <property type="entry name" value="ACETYLTRANSFERASE"/>
    <property type="match status" value="1"/>
</dbReference>
<evidence type="ECO:0000313" key="12">
    <source>
        <dbReference type="Proteomes" id="UP000320806"/>
    </source>
</evidence>
<keyword evidence="6 8" id="KW-0472">Membrane</keyword>
<feature type="transmembrane region" description="Helical" evidence="8">
    <location>
        <begin position="36"/>
        <end position="58"/>
    </location>
</feature>
<dbReference type="GO" id="GO:0009103">
    <property type="term" value="P:lipopolysaccharide biosynthetic process"/>
    <property type="evidence" value="ECO:0007669"/>
    <property type="project" value="TreeGrafter"/>
</dbReference>
<evidence type="ECO:0000256" key="2">
    <source>
        <dbReference type="ARBA" id="ARBA00022475"/>
    </source>
</evidence>
<proteinExistence type="predicted"/>
<dbReference type="EMBL" id="VFMO01000001">
    <property type="protein sequence ID" value="TQJ14958.1"/>
    <property type="molecule type" value="Genomic_DNA"/>
</dbReference>
<evidence type="ECO:0000256" key="6">
    <source>
        <dbReference type="ARBA" id="ARBA00023136"/>
    </source>
</evidence>